<proteinExistence type="predicted"/>
<evidence type="ECO:0000313" key="1">
    <source>
        <dbReference type="EMBL" id="ACP35334.1"/>
    </source>
</evidence>
<organism evidence="1 2">
    <name type="scientific">Saccharolobus islandicus (strain L.S.2.15 / Lassen #1)</name>
    <name type="common">Sulfolobus islandicus</name>
    <dbReference type="NCBI Taxonomy" id="429572"/>
    <lineage>
        <taxon>Archaea</taxon>
        <taxon>Thermoproteota</taxon>
        <taxon>Thermoprotei</taxon>
        <taxon>Sulfolobales</taxon>
        <taxon>Sulfolobaceae</taxon>
        <taxon>Saccharolobus</taxon>
    </lineage>
</organism>
<gene>
    <name evidence="1" type="ordered locus">LS215_3003</name>
</gene>
<sequence length="33" mass="3474">MTFPEANDQLEVIADTTGISTSKGGQYIIANMG</sequence>
<evidence type="ECO:0000313" key="2">
    <source>
        <dbReference type="Proteomes" id="UP000001747"/>
    </source>
</evidence>
<dbReference type="KEGG" id="sis:LS215_3003"/>
<accession>C3MPM1</accession>
<name>C3MPM1_SACI2</name>
<reference evidence="1 2" key="1">
    <citation type="journal article" date="2009" name="Proc. Natl. Acad. Sci. U.S.A.">
        <title>Biogeography of the Sulfolobus islandicus pan-genome.</title>
        <authorList>
            <person name="Reno M.L."/>
            <person name="Held N.L."/>
            <person name="Fields C.J."/>
            <person name="Burke P.V."/>
            <person name="Whitaker R.J."/>
        </authorList>
    </citation>
    <scope>NUCLEOTIDE SEQUENCE [LARGE SCALE GENOMIC DNA]</scope>
    <source>
        <strain evidence="2">L.S.2.15 / Lassen #1</strain>
    </source>
</reference>
<dbReference type="AlphaFoldDB" id="C3MPM1"/>
<protein>
    <submittedName>
        <fullName evidence="1">Transposase</fullName>
    </submittedName>
</protein>
<dbReference type="HOGENOM" id="CLU_3379986_0_0_2"/>
<dbReference type="EMBL" id="CP001399">
    <property type="protein sequence ID" value="ACP35334.1"/>
    <property type="molecule type" value="Genomic_DNA"/>
</dbReference>
<dbReference type="Proteomes" id="UP000001747">
    <property type="component" value="Chromosome"/>
</dbReference>